<dbReference type="OrthoDB" id="1274115at2759"/>
<feature type="compositionally biased region" description="Low complexity" evidence="3">
    <location>
        <begin position="375"/>
        <end position="389"/>
    </location>
</feature>
<dbReference type="PROSITE" id="PS51450">
    <property type="entry name" value="LRR"/>
    <property type="match status" value="1"/>
</dbReference>
<gene>
    <name evidence="4" type="ORF">BO80DRAFT_382865</name>
</gene>
<keyword evidence="5" id="KW-1185">Reference proteome</keyword>
<organism evidence="4 5">
    <name type="scientific">Aspergillus ibericus CBS 121593</name>
    <dbReference type="NCBI Taxonomy" id="1448316"/>
    <lineage>
        <taxon>Eukaryota</taxon>
        <taxon>Fungi</taxon>
        <taxon>Dikarya</taxon>
        <taxon>Ascomycota</taxon>
        <taxon>Pezizomycotina</taxon>
        <taxon>Eurotiomycetes</taxon>
        <taxon>Eurotiomycetidae</taxon>
        <taxon>Eurotiales</taxon>
        <taxon>Aspergillaceae</taxon>
        <taxon>Aspergillus</taxon>
        <taxon>Aspergillus subgen. Circumdati</taxon>
    </lineage>
</organism>
<feature type="region of interest" description="Disordered" evidence="3">
    <location>
        <begin position="364"/>
        <end position="397"/>
    </location>
</feature>
<keyword evidence="1" id="KW-0433">Leucine-rich repeat</keyword>
<evidence type="ECO:0000256" key="2">
    <source>
        <dbReference type="ARBA" id="ARBA00022737"/>
    </source>
</evidence>
<proteinExistence type="predicted"/>
<keyword evidence="2" id="KW-0677">Repeat</keyword>
<evidence type="ECO:0000256" key="3">
    <source>
        <dbReference type="SAM" id="MobiDB-lite"/>
    </source>
</evidence>
<accession>A0A395H073</accession>
<evidence type="ECO:0000313" key="5">
    <source>
        <dbReference type="Proteomes" id="UP000249402"/>
    </source>
</evidence>
<dbReference type="SUPFAM" id="SSF52075">
    <property type="entry name" value="Outer arm dynein light chain 1"/>
    <property type="match status" value="1"/>
</dbReference>
<dbReference type="SMART" id="SM00369">
    <property type="entry name" value="LRR_TYP"/>
    <property type="match status" value="2"/>
</dbReference>
<dbReference type="PANTHER" id="PTHR48051">
    <property type="match status" value="1"/>
</dbReference>
<dbReference type="GO" id="GO:0005737">
    <property type="term" value="C:cytoplasm"/>
    <property type="evidence" value="ECO:0007669"/>
    <property type="project" value="TreeGrafter"/>
</dbReference>
<feature type="region of interest" description="Disordered" evidence="3">
    <location>
        <begin position="1"/>
        <end position="72"/>
    </location>
</feature>
<evidence type="ECO:0000313" key="4">
    <source>
        <dbReference type="EMBL" id="RAL00705.1"/>
    </source>
</evidence>
<dbReference type="InterPro" id="IPR003591">
    <property type="entry name" value="Leu-rich_rpt_typical-subtyp"/>
</dbReference>
<dbReference type="Proteomes" id="UP000249402">
    <property type="component" value="Unassembled WGS sequence"/>
</dbReference>
<feature type="compositionally biased region" description="Pro residues" evidence="3">
    <location>
        <begin position="1"/>
        <end position="11"/>
    </location>
</feature>
<feature type="region of interest" description="Disordered" evidence="3">
    <location>
        <begin position="127"/>
        <end position="161"/>
    </location>
</feature>
<dbReference type="STRING" id="1448316.A0A395H073"/>
<dbReference type="InterPro" id="IPR050216">
    <property type="entry name" value="LRR_domain-containing"/>
</dbReference>
<sequence>MDHEIPLPPPPRIRHRASPTRHPSAPRNHHRYFDDRSSQPPSSDPALFSSDDIPASGLENYHAPGPAGSRKRRYRGTWWGEMVKDKDAKRKRADFKDKRLVDSGVWMGSDDSGFLLSDAELGEELLKENASASASANANANDNAPGAQTQMQIQPQQPQRGVGVFRRTVEEEPREQQIARTIVNDCLERGEDSVDLSGYNLRSIPPNLLLPLQHLTKLPSIKEPPISEDVYTSLQPFLRLFLAGNALPTIPGELFTLDALRVLSLRYNKLTDIPPAIRKLTLLQEVNLSVNRLQTLPWELLWLIRKGDLKHLIVRPNPLLQIEEQEITTWHVSPENLNSCTYDTPPPEESWAPIHVATGPVTRYNAEGVPLDPQPTSFSPSSSSSSPTPKQETTRVPSLRELSLLSFSRSPYPDLLSSEEIDTFPALMGRLLRTAKEVRSAGGRSCSVCHRAFVMARMEWIEWWDCSTYENGLKGPRGSGERLRPLPFRRVGCSWGCGPEATV</sequence>
<dbReference type="Pfam" id="PF13855">
    <property type="entry name" value="LRR_8"/>
    <property type="match status" value="1"/>
</dbReference>
<reference evidence="4 5" key="1">
    <citation type="submission" date="2018-02" db="EMBL/GenBank/DDBJ databases">
        <title>The genomes of Aspergillus section Nigri reveals drivers in fungal speciation.</title>
        <authorList>
            <consortium name="DOE Joint Genome Institute"/>
            <person name="Vesth T.C."/>
            <person name="Nybo J."/>
            <person name="Theobald S."/>
            <person name="Brandl J."/>
            <person name="Frisvad J.C."/>
            <person name="Nielsen K.F."/>
            <person name="Lyhne E.K."/>
            <person name="Kogle M.E."/>
            <person name="Kuo A."/>
            <person name="Riley R."/>
            <person name="Clum A."/>
            <person name="Nolan M."/>
            <person name="Lipzen A."/>
            <person name="Salamov A."/>
            <person name="Henrissat B."/>
            <person name="Wiebenga A."/>
            <person name="De vries R.P."/>
            <person name="Grigoriev I.V."/>
            <person name="Mortensen U.H."/>
            <person name="Andersen M.R."/>
            <person name="Baker S.E."/>
        </authorList>
    </citation>
    <scope>NUCLEOTIDE SEQUENCE [LARGE SCALE GENOMIC DNA]</scope>
    <source>
        <strain evidence="4 5">CBS 121593</strain>
    </source>
</reference>
<protein>
    <submittedName>
        <fullName evidence="4">Leucine rich repeat domain protein</fullName>
    </submittedName>
</protein>
<name>A0A395H073_9EURO</name>
<dbReference type="InterPro" id="IPR001611">
    <property type="entry name" value="Leu-rich_rpt"/>
</dbReference>
<dbReference type="RefSeq" id="XP_025575032.1">
    <property type="nucleotide sequence ID" value="XM_025716903.1"/>
</dbReference>
<dbReference type="AlphaFoldDB" id="A0A395H073"/>
<dbReference type="GeneID" id="37221768"/>
<dbReference type="InterPro" id="IPR032675">
    <property type="entry name" value="LRR_dom_sf"/>
</dbReference>
<evidence type="ECO:0000256" key="1">
    <source>
        <dbReference type="ARBA" id="ARBA00022614"/>
    </source>
</evidence>
<dbReference type="EMBL" id="KZ824439">
    <property type="protein sequence ID" value="RAL00705.1"/>
    <property type="molecule type" value="Genomic_DNA"/>
</dbReference>
<dbReference type="Gene3D" id="3.80.10.10">
    <property type="entry name" value="Ribonuclease Inhibitor"/>
    <property type="match status" value="1"/>
</dbReference>
<dbReference type="VEuPathDB" id="FungiDB:BO80DRAFT_382865"/>
<dbReference type="PANTHER" id="PTHR48051:SF1">
    <property type="entry name" value="RAS SUPPRESSOR PROTEIN 1"/>
    <property type="match status" value="1"/>
</dbReference>
<feature type="compositionally biased region" description="Low complexity" evidence="3">
    <location>
        <begin position="129"/>
        <end position="159"/>
    </location>
</feature>